<feature type="compositionally biased region" description="Basic and acidic residues" evidence="2">
    <location>
        <begin position="751"/>
        <end position="761"/>
    </location>
</feature>
<dbReference type="EMBL" id="CDMZ01000185">
    <property type="protein sequence ID" value="CEM08714.1"/>
    <property type="molecule type" value="Genomic_DNA"/>
</dbReference>
<feature type="compositionally biased region" description="Basic and acidic residues" evidence="2">
    <location>
        <begin position="406"/>
        <end position="418"/>
    </location>
</feature>
<feature type="compositionally biased region" description="Low complexity" evidence="2">
    <location>
        <begin position="149"/>
        <end position="163"/>
    </location>
</feature>
<dbReference type="GO" id="GO:0034338">
    <property type="term" value="F:short-chain carboxylesterase activity"/>
    <property type="evidence" value="ECO:0007669"/>
    <property type="project" value="TreeGrafter"/>
</dbReference>
<feature type="compositionally biased region" description="Basic and acidic residues" evidence="2">
    <location>
        <begin position="124"/>
        <end position="143"/>
    </location>
</feature>
<feature type="compositionally biased region" description="Basic and acidic residues" evidence="2">
    <location>
        <begin position="827"/>
        <end position="842"/>
    </location>
</feature>
<feature type="compositionally biased region" description="Low complexity" evidence="2">
    <location>
        <begin position="368"/>
        <end position="378"/>
    </location>
</feature>
<sequence length="1025" mass="111283">MIGSLIVIGGSLWLIYTVIEELVFSSRVLVYLSGMNVFQLLQRCEFARRQFRPTPYLNSCFLQSLWHWALCTVEGLAQRLYPVEYERELIEMPDGATFSLDWAFPPSPDHAQGTAQNGEEEEGGGERGGDDNQSAHDVGEDPRQPQNISTEQNSQEASSSSSQIRKRHVAVPSSSSSSSSSAERGAAGVGLSVREDSQEEGAERKDATEKNEKRGKEFSMRRLLAECKILLHSLREKLKRILGVCFKSRLFFSLFQGKKRNGGKKSKKKRKKFLRPPTNTVVLVVTGTPLGSEEPHVKAFAHEAVSWGHTVAVLNGRGCAGTPLTSPVLGPPVVCPQLPCWCCSARGEDLGTSNERVWMAGEPAESEAQAPRGPPVGAQGAGGNGSGGSSQPVEGGGDGRNGAPVVREEVEEKEKERPVFPVSCPLTSDLNKTLEHLQKGRLCKPTEQRLVAVGFGRGGTCLLACLSERERSGGVQGPITAAVSVCAPLSKRPNGLEERAFEEICIEAAKKRKAHRIERERKVRKLRENSMGGRLGSIRRRVDRGSRVCWRGWREISKSIRQVFSVRGVRGVVLFVCVLLGRVVTAIFLKDLLGVARRGFKFLALQALQLCLKLALFVASLLAATGLPLSSSPAGRAWAGAWWESRMAAQTAELALNNEEMLRTRQAPPLSPLQSPSSIPPPPAAPAPTAQANGAPVSLSPRRASALSASAPLQSDGMAGGVGVNGRSSQSSDLRIQKLTPAVAALSSQNRAEKDKEKEKTYPSPPPSAGDPPAPAWHRESLSRPSSTSPDRERATMPGTPGGSHTEPQRDKPRAAVSTTSSQAQAPHKERERTEREERNAREQSSPKPRKFRGGSSVLWGFLRESQRWGEAESALWGVRQKWDGRSQWQLPLDRAEDLDEVHLVCLCGRAERERRRKGGSMGSGGAGSEWGGRRSAELLGDCGISLLLLHSREDPLVESTGLDLLAVSGNRNLAIALVNTGGHLSAFTGLIPRFWFSRAALEFLHAASQPLCMPYDSGTHYKQN</sequence>
<feature type="region of interest" description="Disordered" evidence="2">
    <location>
        <begin position="363"/>
        <end position="418"/>
    </location>
</feature>
<feature type="compositionally biased region" description="Basic and acidic residues" evidence="2">
    <location>
        <begin position="193"/>
        <end position="216"/>
    </location>
</feature>
<dbReference type="VEuPathDB" id="CryptoDB:Cvel_15657"/>
<evidence type="ECO:0000256" key="1">
    <source>
        <dbReference type="ARBA" id="ARBA00010884"/>
    </source>
</evidence>
<name>A0A0G4F8P2_9ALVE</name>
<reference evidence="3" key="1">
    <citation type="submission" date="2014-11" db="EMBL/GenBank/DDBJ databases">
        <authorList>
            <person name="Otto D Thomas"/>
            <person name="Naeem Raeece"/>
        </authorList>
    </citation>
    <scope>NUCLEOTIDE SEQUENCE</scope>
</reference>
<organism evidence="3">
    <name type="scientific">Chromera velia CCMP2878</name>
    <dbReference type="NCBI Taxonomy" id="1169474"/>
    <lineage>
        <taxon>Eukaryota</taxon>
        <taxon>Sar</taxon>
        <taxon>Alveolata</taxon>
        <taxon>Colpodellida</taxon>
        <taxon>Chromeraceae</taxon>
        <taxon>Chromera</taxon>
    </lineage>
</organism>
<feature type="compositionally biased region" description="Pro residues" evidence="2">
    <location>
        <begin position="763"/>
        <end position="775"/>
    </location>
</feature>
<feature type="compositionally biased region" description="Low complexity" evidence="2">
    <location>
        <begin position="815"/>
        <end position="826"/>
    </location>
</feature>
<dbReference type="InterPro" id="IPR050960">
    <property type="entry name" value="AB_hydrolase_4_sf"/>
</dbReference>
<evidence type="ECO:0000313" key="3">
    <source>
        <dbReference type="EMBL" id="CEM08714.1"/>
    </source>
</evidence>
<comment type="similarity">
    <text evidence="1">Belongs to the AB hydrolase superfamily. AB hydrolase 4 family.</text>
</comment>
<feature type="compositionally biased region" description="Low complexity" evidence="2">
    <location>
        <begin position="687"/>
        <end position="713"/>
    </location>
</feature>
<dbReference type="PANTHER" id="PTHR10794">
    <property type="entry name" value="ABHYDROLASE DOMAIN-CONTAINING PROTEIN"/>
    <property type="match status" value="1"/>
</dbReference>
<dbReference type="InterPro" id="IPR029058">
    <property type="entry name" value="AB_hydrolase_fold"/>
</dbReference>
<dbReference type="PANTHER" id="PTHR10794:SF63">
    <property type="entry name" value="ALPHA_BETA HYDROLASE 1, ISOFORM A"/>
    <property type="match status" value="1"/>
</dbReference>
<dbReference type="GO" id="GO:0047372">
    <property type="term" value="F:monoacylglycerol lipase activity"/>
    <property type="evidence" value="ECO:0007669"/>
    <property type="project" value="TreeGrafter"/>
</dbReference>
<gene>
    <name evidence="3" type="ORF">Cvel_15657</name>
</gene>
<feature type="region of interest" description="Disordered" evidence="2">
    <location>
        <begin position="101"/>
        <end position="216"/>
    </location>
</feature>
<protein>
    <submittedName>
        <fullName evidence="3">Uncharacterized protein</fullName>
    </submittedName>
</protein>
<proteinExistence type="inferred from homology"/>
<feature type="region of interest" description="Disordered" evidence="2">
    <location>
        <begin position="665"/>
        <end position="855"/>
    </location>
</feature>
<evidence type="ECO:0000256" key="2">
    <source>
        <dbReference type="SAM" id="MobiDB-lite"/>
    </source>
</evidence>
<accession>A0A0G4F8P2</accession>
<dbReference type="AlphaFoldDB" id="A0A0G4F8P2"/>
<dbReference type="SUPFAM" id="SSF53474">
    <property type="entry name" value="alpha/beta-Hydrolases"/>
    <property type="match status" value="1"/>
</dbReference>
<feature type="compositionally biased region" description="Gly residues" evidence="2">
    <location>
        <begin position="379"/>
        <end position="400"/>
    </location>
</feature>